<dbReference type="AlphaFoldDB" id="A0A016T467"/>
<evidence type="ECO:0000313" key="2">
    <source>
        <dbReference type="Proteomes" id="UP000024635"/>
    </source>
</evidence>
<protein>
    <submittedName>
        <fullName evidence="1">Uncharacterized protein</fullName>
    </submittedName>
</protein>
<dbReference type="Proteomes" id="UP000024635">
    <property type="component" value="Unassembled WGS sequence"/>
</dbReference>
<comment type="caution">
    <text evidence="1">The sequence shown here is derived from an EMBL/GenBank/DDBJ whole genome shotgun (WGS) entry which is preliminary data.</text>
</comment>
<sequence>MNKYRENPGSPLQRRFHRERRDGAAFFSRPFMYWSPPLTPNAAYVMGILTQRCSFASISKYHHALPERADAMAGA</sequence>
<name>A0A016T467_9BILA</name>
<organism evidence="1 2">
    <name type="scientific">Ancylostoma ceylanicum</name>
    <dbReference type="NCBI Taxonomy" id="53326"/>
    <lineage>
        <taxon>Eukaryota</taxon>
        <taxon>Metazoa</taxon>
        <taxon>Ecdysozoa</taxon>
        <taxon>Nematoda</taxon>
        <taxon>Chromadorea</taxon>
        <taxon>Rhabditida</taxon>
        <taxon>Rhabditina</taxon>
        <taxon>Rhabditomorpha</taxon>
        <taxon>Strongyloidea</taxon>
        <taxon>Ancylostomatidae</taxon>
        <taxon>Ancylostomatinae</taxon>
        <taxon>Ancylostoma</taxon>
    </lineage>
</organism>
<gene>
    <name evidence="1" type="primary">Acey_s0140.g2159</name>
    <name evidence="1" type="ORF">Y032_0140g2159</name>
</gene>
<dbReference type="EMBL" id="JARK01001476">
    <property type="protein sequence ID" value="EYB97467.1"/>
    <property type="molecule type" value="Genomic_DNA"/>
</dbReference>
<keyword evidence="2" id="KW-1185">Reference proteome</keyword>
<reference evidence="2" key="1">
    <citation type="journal article" date="2015" name="Nat. Genet.">
        <title>The genome and transcriptome of the zoonotic hookworm Ancylostoma ceylanicum identify infection-specific gene families.</title>
        <authorList>
            <person name="Schwarz E.M."/>
            <person name="Hu Y."/>
            <person name="Antoshechkin I."/>
            <person name="Miller M.M."/>
            <person name="Sternberg P.W."/>
            <person name="Aroian R.V."/>
        </authorList>
    </citation>
    <scope>NUCLEOTIDE SEQUENCE</scope>
    <source>
        <strain evidence="2">HY135</strain>
    </source>
</reference>
<evidence type="ECO:0000313" key="1">
    <source>
        <dbReference type="EMBL" id="EYB97467.1"/>
    </source>
</evidence>
<proteinExistence type="predicted"/>
<accession>A0A016T467</accession>